<protein>
    <recommendedName>
        <fullName evidence="1">Transposase IS701-like DDE domain-containing protein</fullName>
    </recommendedName>
</protein>
<evidence type="ECO:0000313" key="2">
    <source>
        <dbReference type="EMBL" id="GAA0530511.1"/>
    </source>
</evidence>
<dbReference type="Proteomes" id="UP001501576">
    <property type="component" value="Unassembled WGS sequence"/>
</dbReference>
<dbReference type="EMBL" id="BAAABZ010000025">
    <property type="protein sequence ID" value="GAA0530511.1"/>
    <property type="molecule type" value="Genomic_DNA"/>
</dbReference>
<gene>
    <name evidence="2" type="ORF">GCM10010390_35880</name>
</gene>
<dbReference type="Pfam" id="PF13546">
    <property type="entry name" value="DDE_5"/>
    <property type="match status" value="1"/>
</dbReference>
<feature type="domain" description="Transposase IS701-like DDE" evidence="1">
    <location>
        <begin position="2"/>
        <end position="44"/>
    </location>
</feature>
<accession>A0ABN1CZX8</accession>
<name>A0ABN1CZX8_9ACTN</name>
<comment type="caution">
    <text evidence="2">The sequence shown here is derived from an EMBL/GenBank/DDBJ whole genome shotgun (WGS) entry which is preliminary data.</text>
</comment>
<keyword evidence="3" id="KW-1185">Reference proteome</keyword>
<proteinExistence type="predicted"/>
<evidence type="ECO:0000313" key="3">
    <source>
        <dbReference type="Proteomes" id="UP001501576"/>
    </source>
</evidence>
<sequence length="47" mass="5639">MQWRLFLPKEWDTDSQRRQACGMPEDVRHRERWRLALDVLDELAGGA</sequence>
<dbReference type="InterPro" id="IPR038721">
    <property type="entry name" value="IS701-like_DDE_dom"/>
</dbReference>
<organism evidence="2 3">
    <name type="scientific">Streptomyces mordarskii</name>
    <dbReference type="NCBI Taxonomy" id="1226758"/>
    <lineage>
        <taxon>Bacteria</taxon>
        <taxon>Bacillati</taxon>
        <taxon>Actinomycetota</taxon>
        <taxon>Actinomycetes</taxon>
        <taxon>Kitasatosporales</taxon>
        <taxon>Streptomycetaceae</taxon>
        <taxon>Streptomyces</taxon>
    </lineage>
</organism>
<evidence type="ECO:0000259" key="1">
    <source>
        <dbReference type="Pfam" id="PF13546"/>
    </source>
</evidence>
<reference evidence="2 3" key="1">
    <citation type="journal article" date="2019" name="Int. J. Syst. Evol. Microbiol.">
        <title>The Global Catalogue of Microorganisms (GCM) 10K type strain sequencing project: providing services to taxonomists for standard genome sequencing and annotation.</title>
        <authorList>
            <consortium name="The Broad Institute Genomics Platform"/>
            <consortium name="The Broad Institute Genome Sequencing Center for Infectious Disease"/>
            <person name="Wu L."/>
            <person name="Ma J."/>
        </authorList>
    </citation>
    <scope>NUCLEOTIDE SEQUENCE [LARGE SCALE GENOMIC DNA]</scope>
    <source>
        <strain evidence="2 3">JCM 5052</strain>
    </source>
</reference>